<dbReference type="PANTHER" id="PTHR42085">
    <property type="entry name" value="F-BOX DOMAIN-CONTAINING PROTEIN"/>
    <property type="match status" value="1"/>
</dbReference>
<evidence type="ECO:0000259" key="1">
    <source>
        <dbReference type="Pfam" id="PF26647"/>
    </source>
</evidence>
<sequence>MMEYISDNWSPTTLSPITTFGLSPVVALPPVPTHNRGNTPIDHLQSCRLHDDAGLKICYGTLRRNKTSQCIKKAASFQPPMMPTCRLHQDQFKRAAYCKVPLACGIDCGRICQWIPHSFQRCAAHTNHAMPCYFLKIPLELRNRIYDLLLPNKTIPSSYGHTNRRTDNEKTHMSILRVNQQIHDETSRLLYSSNTFTIQVSEHGLRMCNSASEQQLPLPHYGNHGHALQDYQMQLMLLDQQNKRRLMMARNHIIPPQNTPYPHPAPANYSIPPYLPDALQAPTQLEPVWQAPLSPRYFNLIQRFRIEIVFFGKFVLNENDGTMNGQARLQRLYEFSDHLHRLVNRFRITGRRINCLEIEFEFGEAYNDPDEVFSVIELLLRPSRRLCDIGRACVDSITIFMSQAGSGGDYMLQLLDPGQRNENLSEFLQSWSRQLAASTPSLPPSPVFDGYWRLEVLLTKIKAHCNHVATQMNQDLNSGFQHFAELKQRARIAREDDDVTSFKEILETVISTWQRYLDWEKEFEMSTWKDVEGIWDVVADGELVV</sequence>
<dbReference type="InParanoid" id="A0A132B659"/>
<dbReference type="InterPro" id="IPR038883">
    <property type="entry name" value="AN11006-like"/>
</dbReference>
<gene>
    <name evidence="3" type="ORF">LY89DRAFT_691564</name>
</gene>
<dbReference type="PANTHER" id="PTHR42085:SF1">
    <property type="entry name" value="F-BOX DOMAIN-CONTAINING PROTEIN"/>
    <property type="match status" value="1"/>
</dbReference>
<dbReference type="RefSeq" id="XP_018062253.1">
    <property type="nucleotide sequence ID" value="XM_018216360.1"/>
</dbReference>
<keyword evidence="4" id="KW-1185">Reference proteome</keyword>
<feature type="domain" description="Probable treble clef zinc finger fungi" evidence="2">
    <location>
        <begin position="95"/>
        <end position="128"/>
    </location>
</feature>
<evidence type="ECO:0000313" key="3">
    <source>
        <dbReference type="EMBL" id="KUJ07898.1"/>
    </source>
</evidence>
<evidence type="ECO:0000313" key="4">
    <source>
        <dbReference type="Proteomes" id="UP000070700"/>
    </source>
</evidence>
<dbReference type="Proteomes" id="UP000070700">
    <property type="component" value="Unassembled WGS sequence"/>
</dbReference>
<dbReference type="OrthoDB" id="5600002at2759"/>
<organism evidence="3 4">
    <name type="scientific">Mollisia scopiformis</name>
    <name type="common">Conifer needle endophyte fungus</name>
    <name type="synonym">Phialocephala scopiformis</name>
    <dbReference type="NCBI Taxonomy" id="149040"/>
    <lineage>
        <taxon>Eukaryota</taxon>
        <taxon>Fungi</taxon>
        <taxon>Dikarya</taxon>
        <taxon>Ascomycota</taxon>
        <taxon>Pezizomycotina</taxon>
        <taxon>Leotiomycetes</taxon>
        <taxon>Helotiales</taxon>
        <taxon>Mollisiaceae</taxon>
        <taxon>Mollisia</taxon>
    </lineage>
</organism>
<dbReference type="InterPro" id="IPR058251">
    <property type="entry name" value="zf_Tbcl_3"/>
</dbReference>
<evidence type="ECO:0000259" key="2">
    <source>
        <dbReference type="Pfam" id="PF26648"/>
    </source>
</evidence>
<dbReference type="InterPro" id="IPR058252">
    <property type="entry name" value="zf_Tbcl_4"/>
</dbReference>
<dbReference type="EMBL" id="KQ947438">
    <property type="protein sequence ID" value="KUJ07898.1"/>
    <property type="molecule type" value="Genomic_DNA"/>
</dbReference>
<dbReference type="Pfam" id="PF26648">
    <property type="entry name" value="zf_Tbcl_4"/>
    <property type="match status" value="1"/>
</dbReference>
<name>A0A132B659_MOLSC</name>
<dbReference type="Pfam" id="PF26647">
    <property type="entry name" value="zf_Tbcl_3"/>
    <property type="match status" value="1"/>
</dbReference>
<dbReference type="GeneID" id="28826086"/>
<protein>
    <submittedName>
        <fullName evidence="3">Uncharacterized protein</fullName>
    </submittedName>
</protein>
<feature type="domain" description="Probable treble clef zinc finger" evidence="1">
    <location>
        <begin position="55"/>
        <end position="94"/>
    </location>
</feature>
<proteinExistence type="predicted"/>
<reference evidence="3 4" key="1">
    <citation type="submission" date="2015-10" db="EMBL/GenBank/DDBJ databases">
        <title>Full genome of DAOMC 229536 Phialocephala scopiformis, a fungal endophyte of spruce producing the potent anti-insectan compound rugulosin.</title>
        <authorList>
            <consortium name="DOE Joint Genome Institute"/>
            <person name="Walker A.K."/>
            <person name="Frasz S.L."/>
            <person name="Seifert K.A."/>
            <person name="Miller J.D."/>
            <person name="Mondo S.J."/>
            <person name="Labutti K."/>
            <person name="Lipzen A."/>
            <person name="Dockter R."/>
            <person name="Kennedy M."/>
            <person name="Grigoriev I.V."/>
            <person name="Spatafora J.W."/>
        </authorList>
    </citation>
    <scope>NUCLEOTIDE SEQUENCE [LARGE SCALE GENOMIC DNA]</scope>
    <source>
        <strain evidence="3 4">CBS 120377</strain>
    </source>
</reference>
<dbReference type="AlphaFoldDB" id="A0A132B659"/>
<accession>A0A132B659</accession>
<dbReference type="KEGG" id="psco:LY89DRAFT_691564"/>